<dbReference type="InterPro" id="IPR005673">
    <property type="entry name" value="ABC_phos-bd_PstS"/>
</dbReference>
<keyword evidence="5" id="KW-0732">Signal</keyword>
<dbReference type="CDD" id="cd13565">
    <property type="entry name" value="PBP2_PstS"/>
    <property type="match status" value="1"/>
</dbReference>
<dbReference type="PANTHER" id="PTHR42996">
    <property type="entry name" value="PHOSPHATE-BINDING PROTEIN PSTS"/>
    <property type="match status" value="1"/>
</dbReference>
<accession>A0ABU0XIL8</accession>
<feature type="domain" description="PBP" evidence="6">
    <location>
        <begin position="42"/>
        <end position="339"/>
    </location>
</feature>
<feature type="signal peptide" evidence="5">
    <location>
        <begin position="1"/>
        <end position="21"/>
    </location>
</feature>
<evidence type="ECO:0000256" key="2">
    <source>
        <dbReference type="ARBA" id="ARBA00022448"/>
    </source>
</evidence>
<evidence type="ECO:0000256" key="4">
    <source>
        <dbReference type="PIRNR" id="PIRNR002756"/>
    </source>
</evidence>
<comment type="caution">
    <text evidence="7">The sequence shown here is derived from an EMBL/GenBank/DDBJ whole genome shotgun (WGS) entry which is preliminary data.</text>
</comment>
<dbReference type="InterPro" id="IPR050962">
    <property type="entry name" value="Phosphate-bind_PstS"/>
</dbReference>
<dbReference type="InterPro" id="IPR024370">
    <property type="entry name" value="PBP_domain"/>
</dbReference>
<dbReference type="RefSeq" id="WP_308489345.1">
    <property type="nucleotide sequence ID" value="NZ_JAVFCB010000005.1"/>
</dbReference>
<evidence type="ECO:0000313" key="7">
    <source>
        <dbReference type="EMBL" id="MDQ4214413.1"/>
    </source>
</evidence>
<keyword evidence="8" id="KW-1185">Reference proteome</keyword>
<reference evidence="7 8" key="1">
    <citation type="submission" date="2023-08" db="EMBL/GenBank/DDBJ databases">
        <title>Microbacterium sp. nov., isolated from a waste landfill.</title>
        <authorList>
            <person name="Wen W."/>
        </authorList>
    </citation>
    <scope>NUCLEOTIDE SEQUENCE [LARGE SCALE GENOMIC DNA]</scope>
    <source>
        <strain evidence="7 8">ASV81</strain>
    </source>
</reference>
<proteinExistence type="inferred from homology"/>
<keyword evidence="3 4" id="KW-0592">Phosphate transport</keyword>
<sequence length="371" mass="36551">MKISRAAQLGIVAAVAALALAGCSSDPGTAPSSSPSTANAPKIDASVKGTIAAGGSSAQANAQTAWTAAFTSLAKGVTVNYDKTLGSGGGRTNFLAGSLDFAGSDAPMSADETTSAAAKFPGGAVNLPIYLDGVAVAYNSSIGATLNLTTPTIAKIFSGKITDWSDAAITADNGGKALAAGKINVVVRSDSSGTASNFTNFLHAADPTDWTWAGSGTFPADIKGVDAQKGGGAVATEVSTVPGSIGYLDHSALVKGVSAATVNGIAFSNTAVADALTAGGTTASNGVAGDLSMKFDYAKIKAKSSAYPIPLLSYAIIPLKFTNAGSSAATIEYLKFIATPTGQQVAAAKAGSAPLPQSVLDSVQATLGTVK</sequence>
<name>A0ABU0XIL8_9MICO</name>
<comment type="similarity">
    <text evidence="1 4">Belongs to the PstS family.</text>
</comment>
<dbReference type="SUPFAM" id="SSF53850">
    <property type="entry name" value="Periplasmic binding protein-like II"/>
    <property type="match status" value="1"/>
</dbReference>
<evidence type="ECO:0000259" key="6">
    <source>
        <dbReference type="Pfam" id="PF12849"/>
    </source>
</evidence>
<dbReference type="PIRSF" id="PIRSF002756">
    <property type="entry name" value="PstS"/>
    <property type="match status" value="1"/>
</dbReference>
<feature type="chain" id="PRO_5047257717" description="Phosphate-binding protein" evidence="5">
    <location>
        <begin position="22"/>
        <end position="371"/>
    </location>
</feature>
<dbReference type="Proteomes" id="UP001230289">
    <property type="component" value="Unassembled WGS sequence"/>
</dbReference>
<evidence type="ECO:0000256" key="5">
    <source>
        <dbReference type="SAM" id="SignalP"/>
    </source>
</evidence>
<keyword evidence="2 4" id="KW-0813">Transport</keyword>
<evidence type="ECO:0000313" key="8">
    <source>
        <dbReference type="Proteomes" id="UP001230289"/>
    </source>
</evidence>
<dbReference type="Gene3D" id="3.40.190.10">
    <property type="entry name" value="Periplasmic binding protein-like II"/>
    <property type="match status" value="2"/>
</dbReference>
<evidence type="ECO:0000256" key="1">
    <source>
        <dbReference type="ARBA" id="ARBA00008725"/>
    </source>
</evidence>
<dbReference type="PROSITE" id="PS51257">
    <property type="entry name" value="PROKAR_LIPOPROTEIN"/>
    <property type="match status" value="1"/>
</dbReference>
<evidence type="ECO:0000256" key="3">
    <source>
        <dbReference type="ARBA" id="ARBA00022592"/>
    </source>
</evidence>
<dbReference type="Pfam" id="PF12849">
    <property type="entry name" value="PBP_like_2"/>
    <property type="match status" value="1"/>
</dbReference>
<protein>
    <recommendedName>
        <fullName evidence="4">Phosphate-binding protein</fullName>
    </recommendedName>
</protein>
<dbReference type="EMBL" id="JAVFCB010000005">
    <property type="protein sequence ID" value="MDQ4214413.1"/>
    <property type="molecule type" value="Genomic_DNA"/>
</dbReference>
<gene>
    <name evidence="7" type="ORF">RBR11_10865</name>
</gene>
<dbReference type="PANTHER" id="PTHR42996:SF1">
    <property type="entry name" value="PHOSPHATE-BINDING PROTEIN PSTS"/>
    <property type="match status" value="1"/>
</dbReference>
<organism evidence="7 8">
    <name type="scientific">Microbacterium capsulatum</name>
    <dbReference type="NCBI Taxonomy" id="3041921"/>
    <lineage>
        <taxon>Bacteria</taxon>
        <taxon>Bacillati</taxon>
        <taxon>Actinomycetota</taxon>
        <taxon>Actinomycetes</taxon>
        <taxon>Micrococcales</taxon>
        <taxon>Microbacteriaceae</taxon>
        <taxon>Microbacterium</taxon>
    </lineage>
</organism>